<dbReference type="EMBL" id="SMFP01000004">
    <property type="protein sequence ID" value="TDE39035.1"/>
    <property type="molecule type" value="Genomic_DNA"/>
</dbReference>
<dbReference type="HAMAP" id="MF_00227">
    <property type="entry name" value="RNase_P"/>
    <property type="match status" value="1"/>
</dbReference>
<dbReference type="Pfam" id="PF00825">
    <property type="entry name" value="Ribonuclease_P"/>
    <property type="match status" value="1"/>
</dbReference>
<dbReference type="PROSITE" id="PS00648">
    <property type="entry name" value="RIBONUCLEASE_P"/>
    <property type="match status" value="1"/>
</dbReference>
<evidence type="ECO:0000256" key="1">
    <source>
        <dbReference type="ARBA" id="ARBA00002663"/>
    </source>
</evidence>
<keyword evidence="2 7" id="KW-0819">tRNA processing</keyword>
<feature type="compositionally biased region" description="Polar residues" evidence="9">
    <location>
        <begin position="10"/>
        <end position="19"/>
    </location>
</feature>
<dbReference type="InterPro" id="IPR014721">
    <property type="entry name" value="Ribsml_uS5_D2-typ_fold_subgr"/>
</dbReference>
<dbReference type="EC" id="3.1.26.5" evidence="7 8"/>
<dbReference type="GO" id="GO:0000049">
    <property type="term" value="F:tRNA binding"/>
    <property type="evidence" value="ECO:0007669"/>
    <property type="project" value="UniProtKB-UniRule"/>
</dbReference>
<organism evidence="10 11">
    <name type="scientific">Antarcticimicrobium sediminis</name>
    <dbReference type="NCBI Taxonomy" id="2546227"/>
    <lineage>
        <taxon>Bacteria</taxon>
        <taxon>Pseudomonadati</taxon>
        <taxon>Pseudomonadota</taxon>
        <taxon>Alphaproteobacteria</taxon>
        <taxon>Rhodobacterales</taxon>
        <taxon>Paracoccaceae</taxon>
        <taxon>Antarcticimicrobium</taxon>
    </lineage>
</organism>
<keyword evidence="5 7" id="KW-0378">Hydrolase</keyword>
<dbReference type="SUPFAM" id="SSF54211">
    <property type="entry name" value="Ribosomal protein S5 domain 2-like"/>
    <property type="match status" value="1"/>
</dbReference>
<dbReference type="InterPro" id="IPR020568">
    <property type="entry name" value="Ribosomal_Su5_D2-typ_SF"/>
</dbReference>
<dbReference type="InterPro" id="IPR020539">
    <property type="entry name" value="RNase_P_CS"/>
</dbReference>
<evidence type="ECO:0000256" key="8">
    <source>
        <dbReference type="NCBIfam" id="TIGR00188"/>
    </source>
</evidence>
<dbReference type="InterPro" id="IPR000100">
    <property type="entry name" value="RNase_P"/>
</dbReference>
<dbReference type="AlphaFoldDB" id="A0A4R5EVR2"/>
<evidence type="ECO:0000313" key="11">
    <source>
        <dbReference type="Proteomes" id="UP000294662"/>
    </source>
</evidence>
<feature type="region of interest" description="Disordered" evidence="9">
    <location>
        <begin position="1"/>
        <end position="28"/>
    </location>
</feature>
<keyword evidence="3 7" id="KW-0540">Nuclease</keyword>
<evidence type="ECO:0000256" key="5">
    <source>
        <dbReference type="ARBA" id="ARBA00022801"/>
    </source>
</evidence>
<dbReference type="Gene3D" id="3.30.230.10">
    <property type="match status" value="1"/>
</dbReference>
<protein>
    <recommendedName>
        <fullName evidence="7 8">Ribonuclease P protein component</fullName>
        <shortName evidence="7">RNase P protein</shortName>
        <shortName evidence="7">RNaseP protein</shortName>
        <ecNumber evidence="7 8">3.1.26.5</ecNumber>
    </recommendedName>
    <alternativeName>
        <fullName evidence="7">Protein C5</fullName>
    </alternativeName>
</protein>
<reference evidence="10 11" key="1">
    <citation type="submission" date="2019-03" db="EMBL/GenBank/DDBJ databases">
        <authorList>
            <person name="Zhang S."/>
        </authorList>
    </citation>
    <scope>NUCLEOTIDE SEQUENCE [LARGE SCALE GENOMIC DNA]</scope>
    <source>
        <strain evidence="10 11">S4J41</strain>
    </source>
</reference>
<evidence type="ECO:0000256" key="4">
    <source>
        <dbReference type="ARBA" id="ARBA00022759"/>
    </source>
</evidence>
<name>A0A4R5EVR2_9RHOB</name>
<sequence>MTTIPPEAPETNTGTTPPAVSSCPKGAKRSTLPILRKRAEFLAASRARRQATATMVVQARRRPPEDAASGIRVGFTCSKKVGNAVARNRAKRRLREAARAILPELGHDGWDYVLIGRRDTTAAAPFETLLGDLRYAVSKLHAPRKKPQP</sequence>
<evidence type="ECO:0000256" key="6">
    <source>
        <dbReference type="ARBA" id="ARBA00022884"/>
    </source>
</evidence>
<dbReference type="PANTHER" id="PTHR33992">
    <property type="entry name" value="RIBONUCLEASE P PROTEIN COMPONENT"/>
    <property type="match status" value="1"/>
</dbReference>
<comment type="function">
    <text evidence="1 7">RNaseP catalyzes the removal of the 5'-leader sequence from pre-tRNA to produce the mature 5'-terminus. It can also cleave other RNA substrates such as 4.5S RNA. The protein component plays an auxiliary but essential role in vivo by binding to the 5'-leader sequence and broadening the substrate specificity of the ribozyme.</text>
</comment>
<dbReference type="GO" id="GO:0001682">
    <property type="term" value="P:tRNA 5'-leader removal"/>
    <property type="evidence" value="ECO:0007669"/>
    <property type="project" value="UniProtKB-UniRule"/>
</dbReference>
<dbReference type="PANTHER" id="PTHR33992:SF1">
    <property type="entry name" value="RIBONUCLEASE P PROTEIN COMPONENT"/>
    <property type="match status" value="1"/>
</dbReference>
<evidence type="ECO:0000256" key="7">
    <source>
        <dbReference type="HAMAP-Rule" id="MF_00227"/>
    </source>
</evidence>
<comment type="subunit">
    <text evidence="7">Consists of a catalytic RNA component (M1 or rnpB) and a protein subunit.</text>
</comment>
<comment type="catalytic activity">
    <reaction evidence="7">
        <text>Endonucleolytic cleavage of RNA, removing 5'-extranucleotides from tRNA precursor.</text>
        <dbReference type="EC" id="3.1.26.5"/>
    </reaction>
</comment>
<evidence type="ECO:0000313" key="10">
    <source>
        <dbReference type="EMBL" id="TDE39035.1"/>
    </source>
</evidence>
<evidence type="ECO:0000256" key="9">
    <source>
        <dbReference type="SAM" id="MobiDB-lite"/>
    </source>
</evidence>
<keyword evidence="6 7" id="KW-0694">RNA-binding</keyword>
<gene>
    <name evidence="7 10" type="primary">rnpA</name>
    <name evidence="10" type="ORF">E1B25_08470</name>
</gene>
<dbReference type="Proteomes" id="UP000294662">
    <property type="component" value="Unassembled WGS sequence"/>
</dbReference>
<dbReference type="GO" id="GO:0042781">
    <property type="term" value="F:3'-tRNA processing endoribonuclease activity"/>
    <property type="evidence" value="ECO:0007669"/>
    <property type="project" value="TreeGrafter"/>
</dbReference>
<comment type="caution">
    <text evidence="10">The sequence shown here is derived from an EMBL/GenBank/DDBJ whole genome shotgun (WGS) entry which is preliminary data.</text>
</comment>
<proteinExistence type="inferred from homology"/>
<accession>A0A4R5EVR2</accession>
<dbReference type="OrthoDB" id="9810867at2"/>
<evidence type="ECO:0000256" key="2">
    <source>
        <dbReference type="ARBA" id="ARBA00022694"/>
    </source>
</evidence>
<dbReference type="NCBIfam" id="TIGR00188">
    <property type="entry name" value="rnpA"/>
    <property type="match status" value="1"/>
</dbReference>
<dbReference type="GO" id="GO:0004526">
    <property type="term" value="F:ribonuclease P activity"/>
    <property type="evidence" value="ECO:0007669"/>
    <property type="project" value="UniProtKB-UniRule"/>
</dbReference>
<keyword evidence="4 7" id="KW-0255">Endonuclease</keyword>
<dbReference type="GO" id="GO:0030677">
    <property type="term" value="C:ribonuclease P complex"/>
    <property type="evidence" value="ECO:0007669"/>
    <property type="project" value="TreeGrafter"/>
</dbReference>
<evidence type="ECO:0000256" key="3">
    <source>
        <dbReference type="ARBA" id="ARBA00022722"/>
    </source>
</evidence>
<keyword evidence="11" id="KW-1185">Reference proteome</keyword>
<dbReference type="RefSeq" id="WP_132828367.1">
    <property type="nucleotide sequence ID" value="NZ_SMFP01000004.1"/>
</dbReference>
<comment type="similarity">
    <text evidence="7">Belongs to the RnpA family.</text>
</comment>